<gene>
    <name evidence="1" type="ORF">Cvel_1020</name>
</gene>
<accession>A0A0G4HGI8</accession>
<dbReference type="PANTHER" id="PTHR12246">
    <property type="entry name" value="PALMITOYLTRANSFERASE ZDHHC16"/>
    <property type="match status" value="1"/>
</dbReference>
<organism evidence="1">
    <name type="scientific">Chromera velia CCMP2878</name>
    <dbReference type="NCBI Taxonomy" id="1169474"/>
    <lineage>
        <taxon>Eukaryota</taxon>
        <taxon>Sar</taxon>
        <taxon>Alveolata</taxon>
        <taxon>Colpodellida</taxon>
        <taxon>Chromeraceae</taxon>
        <taxon>Chromera</taxon>
    </lineage>
</organism>
<dbReference type="VEuPathDB" id="CryptoDB:Cvel_1020"/>
<name>A0A0G4HGI8_9ALVE</name>
<proteinExistence type="predicted"/>
<evidence type="ECO:0008006" key="2">
    <source>
        <dbReference type="Google" id="ProtNLM"/>
    </source>
</evidence>
<dbReference type="GO" id="GO:0016409">
    <property type="term" value="F:palmitoyltransferase activity"/>
    <property type="evidence" value="ECO:0007669"/>
    <property type="project" value="InterPro"/>
</dbReference>
<evidence type="ECO:0000313" key="1">
    <source>
        <dbReference type="EMBL" id="CEM43197.1"/>
    </source>
</evidence>
<reference evidence="1" key="1">
    <citation type="submission" date="2014-11" db="EMBL/GenBank/DDBJ databases">
        <authorList>
            <person name="Otto D Thomas"/>
            <person name="Naeem Raeece"/>
        </authorList>
    </citation>
    <scope>NUCLEOTIDE SEQUENCE</scope>
</reference>
<protein>
    <recommendedName>
        <fullName evidence="2">Protein S-acyltransferase</fullName>
    </recommendedName>
</protein>
<dbReference type="AlphaFoldDB" id="A0A0G4HGI8"/>
<sequence length="93" mass="10312">MIALGSLLALFLGFVVGGFALFHTFLIIRNMTTVEFCERRKRGRLLTPGGRSRYDLGFWNNVKAALGDNPMFWLAPYGGPSGDGLSFPTRENL</sequence>
<dbReference type="EMBL" id="CDMZ01002630">
    <property type="protein sequence ID" value="CEM43197.1"/>
    <property type="molecule type" value="Genomic_DNA"/>
</dbReference>
<dbReference type="InterPro" id="IPR039859">
    <property type="entry name" value="PFA4/ZDH16/20/ERF2-like"/>
</dbReference>